<evidence type="ECO:0000256" key="4">
    <source>
        <dbReference type="ARBA" id="ARBA00017068"/>
    </source>
</evidence>
<keyword evidence="5 12" id="KW-0963">Cytoplasm</keyword>
<comment type="cofactor">
    <cofactor evidence="12">
        <name>Mg(2+)</name>
        <dbReference type="ChEBI" id="CHEBI:18420"/>
    </cofactor>
    <text evidence="12">Binds a second Mg(2+) ion via substrate during catalysis.</text>
</comment>
<feature type="binding site" evidence="14">
    <location>
        <position position="285"/>
    </location>
    <ligand>
        <name>substrate</name>
    </ligand>
</feature>
<accession>A0A8J6P226</accession>
<dbReference type="InterPro" id="IPR000941">
    <property type="entry name" value="Enolase"/>
</dbReference>
<proteinExistence type="inferred from homology"/>
<dbReference type="NCBIfam" id="TIGR01060">
    <property type="entry name" value="eno"/>
    <property type="match status" value="1"/>
</dbReference>
<dbReference type="GO" id="GO:0000015">
    <property type="term" value="C:phosphopyruvate hydratase complex"/>
    <property type="evidence" value="ECO:0007669"/>
    <property type="project" value="InterPro"/>
</dbReference>
<dbReference type="SMART" id="SM01192">
    <property type="entry name" value="Enolase_C"/>
    <property type="match status" value="1"/>
</dbReference>
<dbReference type="GO" id="GO:0009986">
    <property type="term" value="C:cell surface"/>
    <property type="evidence" value="ECO:0007669"/>
    <property type="project" value="UniProtKB-SubCell"/>
</dbReference>
<feature type="binding site" evidence="12 15">
    <location>
        <position position="242"/>
    </location>
    <ligand>
        <name>Mg(2+)</name>
        <dbReference type="ChEBI" id="CHEBI:18420"/>
    </ligand>
</feature>
<dbReference type="InterPro" id="IPR020810">
    <property type="entry name" value="Enolase_C"/>
</dbReference>
<reference evidence="18 19" key="1">
    <citation type="submission" date="2020-08" db="EMBL/GenBank/DDBJ databases">
        <title>Bridging the membrane lipid divide: bacteria of the FCB group superphylum have the potential to synthesize archaeal ether lipids.</title>
        <authorList>
            <person name="Villanueva L."/>
            <person name="Von Meijenfeldt F.A.B."/>
            <person name="Westbye A.B."/>
            <person name="Yadav S."/>
            <person name="Hopmans E.C."/>
            <person name="Dutilh B.E."/>
            <person name="Sinninghe Damste J.S."/>
        </authorList>
    </citation>
    <scope>NUCLEOTIDE SEQUENCE [LARGE SCALE GENOMIC DNA]</scope>
    <source>
        <strain evidence="18">NIOZ-UU17</strain>
    </source>
</reference>
<dbReference type="Gene3D" id="3.30.390.10">
    <property type="entry name" value="Enolase-like, N-terminal domain"/>
    <property type="match status" value="1"/>
</dbReference>
<dbReference type="InterPro" id="IPR020809">
    <property type="entry name" value="Enolase_CS"/>
</dbReference>
<dbReference type="Pfam" id="PF03952">
    <property type="entry name" value="Enolase_N"/>
    <property type="match status" value="1"/>
</dbReference>
<evidence type="ECO:0000256" key="1">
    <source>
        <dbReference type="ARBA" id="ARBA00005031"/>
    </source>
</evidence>
<comment type="subcellular location">
    <subcellularLocation>
        <location evidence="12">Cytoplasm</location>
    </subcellularLocation>
    <subcellularLocation>
        <location evidence="12">Secreted</location>
    </subcellularLocation>
    <subcellularLocation>
        <location evidence="12">Cell surface</location>
    </subcellularLocation>
    <text evidence="12">Fractions of enolase are present in both the cytoplasm and on the cell surface.</text>
</comment>
<feature type="binding site" evidence="12 15">
    <location>
        <position position="285"/>
    </location>
    <ligand>
        <name>Mg(2+)</name>
        <dbReference type="ChEBI" id="CHEBI:18420"/>
    </ligand>
</feature>
<dbReference type="PANTHER" id="PTHR11902">
    <property type="entry name" value="ENOLASE"/>
    <property type="match status" value="1"/>
</dbReference>
<sequence>MTEIVDIIAREILDSRGNPTVEVDVIVACGAVGRAAVPSGASTGKREALELRDKRSKRYGGKGVATAVTNVREKIAPAVKGMDAADQMAFDKFMIELDGSPNKSKLGANAILGVSMAAARAASAAYGLPLYKYLGGINARCLPLPMMNIINGGAHAANNLDIQEFMIIPVGAKSIKEAVQMGAETFHSLKKLLKDKGLNTAVGDEGGFAPDLESNEAAIKFIIKAIKTAGYKPGSDIGIGLDCAASEFYKNKQYILKSENRKLTAEKMIDYYEELIDKYPILSIEDGLAEQDWTGWGLMTDRLEGSIQIVGDDIFVTNPEIFAKGIEEGIANSILIKLNQIGTVTETLDAIEMAKQSGYTTVISHRSGETEDSFIADFVVGVNGGQIKTGSMSRSDRVAKYNQLIRIEEELGNGAMFAEEIL</sequence>
<dbReference type="PRINTS" id="PR00148">
    <property type="entry name" value="ENOLASE"/>
</dbReference>
<dbReference type="PANTHER" id="PTHR11902:SF1">
    <property type="entry name" value="ENOLASE"/>
    <property type="match status" value="1"/>
</dbReference>
<evidence type="ECO:0000256" key="2">
    <source>
        <dbReference type="ARBA" id="ARBA00009604"/>
    </source>
</evidence>
<dbReference type="InterPro" id="IPR020811">
    <property type="entry name" value="Enolase_N"/>
</dbReference>
<dbReference type="SFLD" id="SFLDF00002">
    <property type="entry name" value="enolase"/>
    <property type="match status" value="1"/>
</dbReference>
<evidence type="ECO:0000256" key="10">
    <source>
        <dbReference type="ARBA" id="ARBA00023239"/>
    </source>
</evidence>
<comment type="similarity">
    <text evidence="2 12">Belongs to the enolase family.</text>
</comment>
<dbReference type="SFLD" id="SFLDG00178">
    <property type="entry name" value="enolase"/>
    <property type="match status" value="1"/>
</dbReference>
<feature type="binding site" evidence="12">
    <location>
        <position position="367"/>
    </location>
    <ligand>
        <name>(2R)-2-phosphoglycerate</name>
        <dbReference type="ChEBI" id="CHEBI:58289"/>
    </ligand>
</feature>
<evidence type="ECO:0000256" key="3">
    <source>
        <dbReference type="ARBA" id="ARBA00012058"/>
    </source>
</evidence>
<feature type="binding site" evidence="14">
    <location>
        <position position="164"/>
    </location>
    <ligand>
        <name>substrate</name>
    </ligand>
</feature>
<feature type="binding site" evidence="14">
    <location>
        <position position="312"/>
    </location>
    <ligand>
        <name>substrate</name>
    </ligand>
</feature>
<dbReference type="InterPro" id="IPR036849">
    <property type="entry name" value="Enolase-like_C_sf"/>
</dbReference>
<evidence type="ECO:0000256" key="5">
    <source>
        <dbReference type="ARBA" id="ARBA00022490"/>
    </source>
</evidence>
<feature type="binding site" evidence="14">
    <location>
        <begin position="364"/>
        <end position="367"/>
    </location>
    <ligand>
        <name>substrate</name>
    </ligand>
</feature>
<dbReference type="Gene3D" id="3.20.20.120">
    <property type="entry name" value="Enolase-like C-terminal domain"/>
    <property type="match status" value="1"/>
</dbReference>
<dbReference type="HAMAP" id="MF_00318">
    <property type="entry name" value="Enolase"/>
    <property type="match status" value="1"/>
</dbReference>
<evidence type="ECO:0000313" key="18">
    <source>
        <dbReference type="EMBL" id="MBC8431697.1"/>
    </source>
</evidence>
<dbReference type="FunFam" id="3.20.20.120:FF:000001">
    <property type="entry name" value="Enolase"/>
    <property type="match status" value="1"/>
</dbReference>
<dbReference type="PROSITE" id="PS00164">
    <property type="entry name" value="ENOLASE"/>
    <property type="match status" value="1"/>
</dbReference>
<evidence type="ECO:0000256" key="13">
    <source>
        <dbReference type="PIRSR" id="PIRSR001400-1"/>
    </source>
</evidence>
<gene>
    <name evidence="12 18" type="primary">eno</name>
    <name evidence="18" type="ORF">H8D96_07230</name>
</gene>
<organism evidence="18 19">
    <name type="scientific">Candidatus Desulfatibia vada</name>
    <dbReference type="NCBI Taxonomy" id="2841696"/>
    <lineage>
        <taxon>Bacteria</taxon>
        <taxon>Pseudomonadati</taxon>
        <taxon>Thermodesulfobacteriota</taxon>
        <taxon>Desulfobacteria</taxon>
        <taxon>Desulfobacterales</taxon>
        <taxon>Desulfobacterales incertae sedis</taxon>
        <taxon>Candidatus Desulfatibia</taxon>
    </lineage>
</organism>
<dbReference type="GO" id="GO:0004634">
    <property type="term" value="F:phosphopyruvate hydratase activity"/>
    <property type="evidence" value="ECO:0007669"/>
    <property type="project" value="UniProtKB-UniRule"/>
</dbReference>
<feature type="binding site" evidence="12">
    <location>
        <position position="163"/>
    </location>
    <ligand>
        <name>(2R)-2-phosphoglycerate</name>
        <dbReference type="ChEBI" id="CHEBI:58289"/>
    </ligand>
</feature>
<dbReference type="EMBL" id="JACNIG010000165">
    <property type="protein sequence ID" value="MBC8431697.1"/>
    <property type="molecule type" value="Genomic_DNA"/>
</dbReference>
<feature type="binding site" evidence="12">
    <location>
        <position position="337"/>
    </location>
    <ligand>
        <name>(2R)-2-phosphoglycerate</name>
        <dbReference type="ChEBI" id="CHEBI:58289"/>
    </ligand>
</feature>
<keyword evidence="8 12" id="KW-0460">Magnesium</keyword>
<feature type="domain" description="Enolase N-terminal" evidence="17">
    <location>
        <begin position="4"/>
        <end position="134"/>
    </location>
</feature>
<keyword evidence="9 12" id="KW-0324">Glycolysis</keyword>
<name>A0A8J6P226_9BACT</name>
<feature type="binding site" evidence="14">
    <location>
        <position position="388"/>
    </location>
    <ligand>
        <name>substrate</name>
    </ligand>
</feature>
<dbReference type="CDD" id="cd03313">
    <property type="entry name" value="enolase"/>
    <property type="match status" value="1"/>
</dbReference>
<feature type="binding site" evidence="12 15">
    <location>
        <position position="312"/>
    </location>
    <ligand>
        <name>Mg(2+)</name>
        <dbReference type="ChEBI" id="CHEBI:18420"/>
    </ligand>
</feature>
<feature type="binding site" evidence="12">
    <location>
        <position position="366"/>
    </location>
    <ligand>
        <name>(2R)-2-phosphoglycerate</name>
        <dbReference type="ChEBI" id="CHEBI:58289"/>
    </ligand>
</feature>
<protein>
    <recommendedName>
        <fullName evidence="4 12">Enolase</fullName>
        <ecNumber evidence="3 12">4.2.1.11</ecNumber>
    </recommendedName>
    <alternativeName>
        <fullName evidence="12">2-phospho-D-glycerate hydro-lyase</fullName>
    </alternativeName>
    <alternativeName>
        <fullName evidence="12">2-phosphoglycerate dehydratase</fullName>
    </alternativeName>
</protein>
<comment type="catalytic activity">
    <reaction evidence="12">
        <text>(2R)-2-phosphoglycerate = phosphoenolpyruvate + H2O</text>
        <dbReference type="Rhea" id="RHEA:10164"/>
        <dbReference type="ChEBI" id="CHEBI:15377"/>
        <dbReference type="ChEBI" id="CHEBI:58289"/>
        <dbReference type="ChEBI" id="CHEBI:58702"/>
        <dbReference type="EC" id="4.2.1.11"/>
    </reaction>
</comment>
<dbReference type="AlphaFoldDB" id="A0A8J6P226"/>
<dbReference type="EC" id="4.2.1.11" evidence="3 12"/>
<comment type="pathway">
    <text evidence="1 12">Carbohydrate degradation; glycolysis; pyruvate from D-glyceraldehyde 3-phosphate: step 4/5.</text>
</comment>
<dbReference type="InterPro" id="IPR029017">
    <property type="entry name" value="Enolase-like_N"/>
</dbReference>
<dbReference type="PIRSF" id="PIRSF001400">
    <property type="entry name" value="Enolase"/>
    <property type="match status" value="1"/>
</dbReference>
<evidence type="ECO:0000256" key="15">
    <source>
        <dbReference type="PIRSR" id="PIRSR001400-3"/>
    </source>
</evidence>
<evidence type="ECO:0000256" key="11">
    <source>
        <dbReference type="ARBA" id="ARBA00045763"/>
    </source>
</evidence>
<dbReference type="Pfam" id="PF00113">
    <property type="entry name" value="Enolase_C"/>
    <property type="match status" value="1"/>
</dbReference>
<dbReference type="Proteomes" id="UP000605201">
    <property type="component" value="Unassembled WGS sequence"/>
</dbReference>
<evidence type="ECO:0000256" key="7">
    <source>
        <dbReference type="ARBA" id="ARBA00022723"/>
    </source>
</evidence>
<evidence type="ECO:0000256" key="12">
    <source>
        <dbReference type="HAMAP-Rule" id="MF_00318"/>
    </source>
</evidence>
<evidence type="ECO:0000259" key="16">
    <source>
        <dbReference type="SMART" id="SM01192"/>
    </source>
</evidence>
<feature type="binding site" evidence="12">
    <location>
        <position position="388"/>
    </location>
    <ligand>
        <name>(2R)-2-phosphoglycerate</name>
        <dbReference type="ChEBI" id="CHEBI:58289"/>
    </ligand>
</feature>
<dbReference type="SFLD" id="SFLDS00001">
    <property type="entry name" value="Enolase"/>
    <property type="match status" value="1"/>
</dbReference>
<evidence type="ECO:0000256" key="9">
    <source>
        <dbReference type="ARBA" id="ARBA00023152"/>
    </source>
</evidence>
<evidence type="ECO:0000259" key="17">
    <source>
        <dbReference type="SMART" id="SM01193"/>
    </source>
</evidence>
<dbReference type="UniPathway" id="UPA00109">
    <property type="reaction ID" value="UER00187"/>
</dbReference>
<feature type="domain" description="Enolase C-terminal TIM barrel" evidence="16">
    <location>
        <begin position="139"/>
        <end position="421"/>
    </location>
</feature>
<evidence type="ECO:0000313" key="19">
    <source>
        <dbReference type="Proteomes" id="UP000605201"/>
    </source>
</evidence>
<dbReference type="GO" id="GO:0005576">
    <property type="term" value="C:extracellular region"/>
    <property type="evidence" value="ECO:0007669"/>
    <property type="project" value="UniProtKB-SubCell"/>
</dbReference>
<evidence type="ECO:0000256" key="8">
    <source>
        <dbReference type="ARBA" id="ARBA00022842"/>
    </source>
</evidence>
<dbReference type="GO" id="GO:0006096">
    <property type="term" value="P:glycolytic process"/>
    <property type="evidence" value="ECO:0007669"/>
    <property type="project" value="UniProtKB-UniRule"/>
</dbReference>
<dbReference type="SUPFAM" id="SSF54826">
    <property type="entry name" value="Enolase N-terminal domain-like"/>
    <property type="match status" value="1"/>
</dbReference>
<evidence type="ECO:0000256" key="14">
    <source>
        <dbReference type="PIRSR" id="PIRSR001400-2"/>
    </source>
</evidence>
<keyword evidence="6 12" id="KW-0964">Secreted</keyword>
<dbReference type="FunFam" id="3.30.390.10:FF:000001">
    <property type="entry name" value="Enolase"/>
    <property type="match status" value="1"/>
</dbReference>
<comment type="cofactor">
    <cofactor evidence="15">
        <name>Mg(2+)</name>
        <dbReference type="ChEBI" id="CHEBI:18420"/>
    </cofactor>
    <text evidence="15">Mg(2+) is required for catalysis and for stabilizing the dimer.</text>
</comment>
<comment type="caution">
    <text evidence="18">The sequence shown here is derived from an EMBL/GenBank/DDBJ whole genome shotgun (WGS) entry which is preliminary data.</text>
</comment>
<dbReference type="GO" id="GO:0000287">
    <property type="term" value="F:magnesium ion binding"/>
    <property type="evidence" value="ECO:0007669"/>
    <property type="project" value="UniProtKB-UniRule"/>
</dbReference>
<feature type="active site" description="Proton donor" evidence="12 13">
    <location>
        <position position="205"/>
    </location>
</feature>
<comment type="function">
    <text evidence="11 12">Catalyzes the reversible conversion of 2-phosphoglycerate (2-PG) into phosphoenolpyruvate (PEP). It is essential for the degradation of carbohydrates via glycolysis.</text>
</comment>
<keyword evidence="10 12" id="KW-0456">Lyase</keyword>
<keyword evidence="7 12" id="KW-0479">Metal-binding</keyword>
<evidence type="ECO:0000256" key="6">
    <source>
        <dbReference type="ARBA" id="ARBA00022525"/>
    </source>
</evidence>
<feature type="binding site" evidence="14">
    <location>
        <position position="155"/>
    </location>
    <ligand>
        <name>substrate</name>
    </ligand>
</feature>
<dbReference type="SUPFAM" id="SSF51604">
    <property type="entry name" value="Enolase C-terminal domain-like"/>
    <property type="match status" value="1"/>
</dbReference>
<feature type="active site" description="Proton acceptor" evidence="12 13">
    <location>
        <position position="337"/>
    </location>
</feature>
<dbReference type="SMART" id="SM01193">
    <property type="entry name" value="Enolase_N"/>
    <property type="match status" value="1"/>
</dbReference>